<proteinExistence type="predicted"/>
<dbReference type="SUPFAM" id="SSF51126">
    <property type="entry name" value="Pectin lyase-like"/>
    <property type="match status" value="1"/>
</dbReference>
<dbReference type="Pfam" id="PF13018">
    <property type="entry name" value="ESPR"/>
    <property type="match status" value="1"/>
</dbReference>
<feature type="compositionally biased region" description="Low complexity" evidence="1">
    <location>
        <begin position="421"/>
        <end position="430"/>
    </location>
</feature>
<dbReference type="Pfam" id="PF13332">
    <property type="entry name" value="Fil_haemagg_2"/>
    <property type="match status" value="4"/>
</dbReference>
<dbReference type="GO" id="GO:0003824">
    <property type="term" value="F:catalytic activity"/>
    <property type="evidence" value="ECO:0007669"/>
    <property type="project" value="UniProtKB-ARBA"/>
</dbReference>
<organism evidence="3 4">
    <name type="scientific">Xanthomonas oryzae pv. leersiae</name>
    <dbReference type="NCBI Taxonomy" id="3112258"/>
    <lineage>
        <taxon>Bacteria</taxon>
        <taxon>Pseudomonadati</taxon>
        <taxon>Pseudomonadota</taxon>
        <taxon>Gammaproteobacteria</taxon>
        <taxon>Lysobacterales</taxon>
        <taxon>Lysobacteraceae</taxon>
        <taxon>Xanthomonas</taxon>
    </lineage>
</organism>
<name>A0AAJ6GXQ8_9XANT</name>
<dbReference type="NCBIfam" id="TIGR01901">
    <property type="entry name" value="adhes_NPXG"/>
    <property type="match status" value="1"/>
</dbReference>
<dbReference type="Proteomes" id="UP001228059">
    <property type="component" value="Chromosome"/>
</dbReference>
<dbReference type="Pfam" id="PF05860">
    <property type="entry name" value="TPS"/>
    <property type="match status" value="1"/>
</dbReference>
<dbReference type="EMBL" id="CP127225">
    <property type="protein sequence ID" value="WIX06567.1"/>
    <property type="molecule type" value="Genomic_DNA"/>
</dbReference>
<dbReference type="Pfam" id="PF05594">
    <property type="entry name" value="Fil_haemagg"/>
    <property type="match status" value="14"/>
</dbReference>
<protein>
    <submittedName>
        <fullName evidence="3">Hemagglutinin repeat-containing protein</fullName>
    </submittedName>
</protein>
<dbReference type="InterPro" id="IPR008638">
    <property type="entry name" value="FhaB/CdiA-like_TPS"/>
</dbReference>
<feature type="compositionally biased region" description="Polar residues" evidence="1">
    <location>
        <begin position="3241"/>
        <end position="3262"/>
    </location>
</feature>
<evidence type="ECO:0000313" key="3">
    <source>
        <dbReference type="EMBL" id="WIX06567.1"/>
    </source>
</evidence>
<dbReference type="Gene3D" id="2.160.20.10">
    <property type="entry name" value="Single-stranded right-handed beta-helix, Pectin lyase-like"/>
    <property type="match status" value="1"/>
</dbReference>
<evidence type="ECO:0000256" key="1">
    <source>
        <dbReference type="SAM" id="MobiDB-lite"/>
    </source>
</evidence>
<dbReference type="InterPro" id="IPR011050">
    <property type="entry name" value="Pectin_lyase_fold/virulence"/>
</dbReference>
<feature type="domain" description="Filamentous haemagglutinin FhaB/tRNA nuclease CdiA-like TPS" evidence="2">
    <location>
        <begin position="88"/>
        <end position="207"/>
    </location>
</feature>
<gene>
    <name evidence="3" type="ORF">QN060_21500</name>
</gene>
<feature type="compositionally biased region" description="Basic and acidic residues" evidence="1">
    <location>
        <begin position="3737"/>
        <end position="3747"/>
    </location>
</feature>
<dbReference type="SMART" id="SM00912">
    <property type="entry name" value="Haemagg_act"/>
    <property type="match status" value="1"/>
</dbReference>
<feature type="compositionally biased region" description="Low complexity" evidence="1">
    <location>
        <begin position="438"/>
        <end position="464"/>
    </location>
</feature>
<feature type="region of interest" description="Disordered" evidence="1">
    <location>
        <begin position="3715"/>
        <end position="3747"/>
    </location>
</feature>
<reference evidence="3 4" key="1">
    <citation type="submission" date="2023-05" db="EMBL/GenBank/DDBJ databases">
        <title>Complete Genome Resource of Xanthomonas oryzae pv. leersiae Strain YNJC Isolated From Plateau Japonica Rice in Southwest China.</title>
        <authorList>
            <person name="Aa X."/>
            <person name="Mei L."/>
            <person name="Liu P."/>
            <person name="Yang Y."/>
            <person name="Tang C."/>
            <person name="Zhang F."/>
            <person name="Dong C."/>
            <person name="Wang B."/>
            <person name="Chen X."/>
            <person name="Dai L."/>
        </authorList>
    </citation>
    <scope>NUCLEOTIDE SEQUENCE [LARGE SCALE GENOMIC DNA]</scope>
    <source>
        <strain evidence="3 4">YNJC</strain>
    </source>
</reference>
<accession>A0AAJ6GXQ8</accession>
<feature type="compositionally biased region" description="Low complexity" evidence="1">
    <location>
        <begin position="3266"/>
        <end position="3283"/>
    </location>
</feature>
<dbReference type="NCBIfam" id="TIGR01731">
    <property type="entry name" value="fil_hemag_20aa"/>
    <property type="match status" value="34"/>
</dbReference>
<feature type="region of interest" description="Disordered" evidence="1">
    <location>
        <begin position="421"/>
        <end position="464"/>
    </location>
</feature>
<feature type="compositionally biased region" description="Low complexity" evidence="1">
    <location>
        <begin position="2628"/>
        <end position="2644"/>
    </location>
</feature>
<evidence type="ECO:0000259" key="2">
    <source>
        <dbReference type="SMART" id="SM00912"/>
    </source>
</evidence>
<dbReference type="RefSeq" id="WP_285956848.1">
    <property type="nucleotide sequence ID" value="NZ_CP127225.1"/>
</dbReference>
<feature type="region of interest" description="Disordered" evidence="1">
    <location>
        <begin position="2628"/>
        <end position="2654"/>
    </location>
</feature>
<dbReference type="InterPro" id="IPR025157">
    <property type="entry name" value="Hemagglutinin_rpt"/>
</dbReference>
<dbReference type="InterPro" id="IPR010069">
    <property type="entry name" value="CdiA_FHA1_rpt"/>
</dbReference>
<feature type="region of interest" description="Disordered" evidence="1">
    <location>
        <begin position="3231"/>
        <end position="3283"/>
    </location>
</feature>
<sequence>MNRVYRLVFNRALRVWQVASELVRAPGGSTGASAPRAHHATIAPLRLAMLCALGLVSLVDAAQAQSAGRIVGDPAAPGNERPTVMTAPNGVPLVNITTPSAAGVSRNRYSQFDVGREGAILNNARSQAQTQLGGWVQGNPWLATGSARVILNEVNGPASRLNGYVEVAGQRAEVIIANPAGIQVDGGGFLNASRVTLTTGTPILSNGALDGYRVNGGAIQVAGAGLDTSGADYTDLITRSLQVNAGIWANQLQASLGNNIVSADQARVAPQAASGPAPTFALDVGALGGMFANKIWLVGNENGVGVRNAGNIGARAGELVVTVDGRLENTGTLQSQQDTRVAATGGIANAGTLSATRELRVTTAADLDNRGGTLNAQRLQIDASSARNQGGSIEQTGLQALGVTAGSVTNRAAGRLGAVAAVPTSGATPPGSGGNTGNGTPDNNDRNGGSSTVTPPSSGQAPGVAPLAAGALTIAGLLDNDGGRINAGGDVTLSAANGLDNSDGRLGVSALSARGDLLNRAGTLAVYGEADLQLGALVNDAGRLSVANALRLETQSLSNRSGEVRHSGVGTLAMQVRGLLDNTQGVLASNAAALQLNAQTVVNAAGRIEHAGTQGLTLAAQDWSGAGGSIATLGALTWRAGTVDHRNAAVSATQLTLQADTFDNRGGALLSTGPQAATLQVAGRLDNGDNGSIASNGDLTLRAGTFGNAGGQMQQAGTGLLSIAADALEGRGGRLVSNGGLTVTGGNIDLAAGSTSAQQIRIDANALSTAGGSLVSQGNQALQLSVRDHLDNRAGSLASNAGVTIDAGSFGNQGGSVLAAGRQAASVTVGGTLDNSAGTISGNAAVLLQAGSLLNRGGNVLAANGAALQVRAATLLDNSQGGRLATSGDLNVSASTLDNRAGAIEHAGSGTLTVTADALQGAGGKLLSLGNVQLRGGVLDLGPGSTTQAQGIDISADRLRTAGGLLSATGNDVMNLHVTGALDNDGGTIAGNGALALQTGALSNRAGTLSAAGTADSRVDVIGQLDNSGGRIASNGATLHVGADHLINQQGTLSHSGTQGMDIVAGRVDGSKGTIASSGALSLTATDVDHREATIGADRVDVQVQTLDNRGGRIVASGTGASSVQASALNNAGGTLAGNGDLSLRSTLLDNTLGTIQHAGIGQLQIAAQTLAGTGGKIISNGTLRVTGQNTDLTNASTSARTIMVATGNFTTAGGQLSASGDQLLKLDVSGTLNNSSGTIGGNGVLALNAQNVINTQGTVQAAGSGQSSLTMAQALQNQQGKILLGGDGRITAASVDNRAGTLHAAGGVLQLDVDGVLDNRTQGVVSSAGKLELEAGTLDNTAGTIVAGTDLTVVTDTAIGNNNGAIQATNALQLLGAGLSNRSGNIIGGNVVVDTRAQQLDNTSGTIGSQAGTLDVRSGALTNAGGRLQSKAALLLQTNGQSITNTGSGANGGILAGGGLQVDGGALDNRGGAVFAQGDARVAVSSVDNSGAGVLSAAGDLALTAAALNNAGGRVQGSQAVNLTLAGALDNQAGLVAAGGLLTLNASSVDNRNTRTSANPLGLQAGQLQLQTQALDNRQGQVITDGAGNLQVTTSLDNTGGQISSGGSLDMRADAVANTAGLLRSDGNQRLTAGNLSGDGQVQSQSNLTLTLRDGLTNTGEMIANGTLAIHTDGDIANQGVLRAGNIDLAARNLDNAANGQITSQGVTHIATGGQLVNRGLIDGGLTHLQAATLDNVGTGRIYGDHVAIAAGNLLNRAETIAGVTRVATVAARNRLDLGVGQLSNTDRGLIYSDGDAAIGGTLDGNRLATGIARQIDNLGSTIDVAGNLDLQAGVVNNIRQNVVVTQTTTTLAPVRLDQPSWRNNGKNGNAPLRTTSLYSAYEIYYLNPQDILEDTPYITPDGYQVRRAVIRVNPQTSAYFFARGALYGATGERSRLDPRTGTVTLYYFTRDDNNINPDQVSSGASDPFAGMTTDESGAPAFHYESDTLGYSNAYGTCTTNCVRLIAQYAYTDPDHILVNPRGTGPLKLEYNEHYRTATQTVVEDVLQPGAGPDAVIRAGGSMRIGANALRNEYASIAAGGNLAVVGLGGNPNADVTNLAYTLYRTHSFSNVTTAYNGTTRSWSNPSISEQIGQVGGALTSGGTLTIDVGNLSNLNQGRDAPNVQAGAAVANLNIRGAQAAPTGPGRGSVGGAANVSVDAAGRIIATVTQAANGNVGGAVNNVANNGPVNGPRVVNAAGGSPDRIAMGTPDTRAPTGSLFTLRPASGHYLVETDPQFADYRSWLGSDYLLSQMGYSADTLQKRLGDGYYEQKLVREQIGQLTGRRFLDGYKDDEAQYQALLDAGATIGKAWNLRPGVALTAAQMAQLTSDIVWLVEQTVTLPDGSTTTALVPQVYLRLRPGDLDAGGALLAGANVDIALAGGLKNTGTIAGRQLVSIDAGRIAHLGGSISGNQVALRSASDIRIEGASVTAVDALSVQAVGDVTVASTAETLSGGGYHQYSTTQLQRVAGLYVTGATGSGVLSVVGGGDVTLQAAQIHNAGTDGVTQLVAGNNLTLGAQTLTHSTDTTANDRNFQRSSQTTHLGTTVQGAGNLVLAAGNDLTLTAAQVGAGKGLALQAGRDINSVAAVDSSSSDRSSVTRSHSLAASSTDETVRGTQLGAGSNIVMQAGHDLTLAATAVASQSGGIALAAGHDIQLLATQEQHDAVVDQQTRKKSALSSKTVTTHDESHDSLAVTTSLSGDTVHIAAGNDLRSQGAQIVGTGDVVLAAGNNLTLETAQSTHSESHDKQTVKSGLMGSGGIGFTIGKQTVKTEADTSAVSHTGTTVGSLEGNVTLAAGNTLAITGSDVMALQGDITAKAKDIAITEVHDTSDSTQKTAFKQGGLTVSLSSAALNLAQAAVSSAEAGKKAQGDTRMQALAGASAAYSAYGAGQAMGSALSADSAKDAAQGAGLKIAVTVGGSKSQSQTTQQSATTKGSTLQAGGNVNLIATGGGEDSNILVRGSDLKAGNNLLLSADHDITLEAAQDSFEQHSTSKSSSAAIGVAVTYGADGFAAGVTVSASGARGKADGQDITQRNSHLSAGNTATLISGNDTTLKGAVLSANTVLADIGGDLNVESLQDTSTYTSKDKAVGGSVTFGMGFSASGSYSSNKVNGDFASVKEQSGIQAGDGGFDIRVHGNTDLKGAVIASTQAAVDAGANRLQTGTLTVSDITNTSNYKATGISLSGGYAAGGSDGKEGAKTETQTPPTTNNGSNWSWQNQGSGVQGASAGFSSKSGSQTSLTTSGISGGTVVITDQAGQQAKTGQSVSDVLAALNRDVHTGDSANGLVKGWDGQKLQQQVSAGAEITATFGQQASKFVGDYATTKANQLRLQGNEEEAAKWDEGGEYRVAAHTAVGLLGGGVQGALGSATAATAAPMLNELTKNLPDGVREAVGAGLAAGLGAVTGGGAGAATAFNADTNNRQLHPSEVKFLKSDEVVEKYIDYMAENGLVLTEEEARLRLNRFAASKEDENWAALNGTDTLTNAFLINESEGRYYTDSMGDRHAFFQSTDKERKDPTVNLNALYGARFDASIKNYIEDIRSPDHAPTQRNRELQFLGTNLGYEAADKEASVSGDLMSIGKEMLLGIGSIAFSGYSDQIGPFDELALKNNYQLLLKDQGRWAEAGYVEGMDWATTQRLMWAGIAVGEAGGLVGSQLTGIIRKSIKGLDTDSKAFNSRPSVASADADSEAGTSVKQHSVKEAETTKPSEINREIELQELFDPSNSRAGINIGNRSLLEIPNPGNARIFSGASEAEIKNYFLELTGLENMPNPRAVPGKGEIYVIKTPKGSFNLRNFSSSSAQTGPAWTIDIPKSASGTTYNPEIKFLINHP</sequence>
<dbReference type="InterPro" id="IPR024973">
    <property type="entry name" value="ESPR"/>
</dbReference>
<dbReference type="InterPro" id="IPR012334">
    <property type="entry name" value="Pectin_lyas_fold"/>
</dbReference>
<evidence type="ECO:0000313" key="4">
    <source>
        <dbReference type="Proteomes" id="UP001228059"/>
    </source>
</evidence>
<dbReference type="InterPro" id="IPR008619">
    <property type="entry name" value="Filamentous_hemagglutn_rpt"/>
</dbReference>